<dbReference type="Proteomes" id="UP000193498">
    <property type="component" value="Unassembled WGS sequence"/>
</dbReference>
<feature type="signal peptide" evidence="1">
    <location>
        <begin position="1"/>
        <end position="19"/>
    </location>
</feature>
<accession>A0A1Y1YXD6</accession>
<dbReference type="InParanoid" id="A0A1Y1YXD6"/>
<reference evidence="2 3" key="1">
    <citation type="submission" date="2016-07" db="EMBL/GenBank/DDBJ databases">
        <title>Pervasive Adenine N6-methylation of Active Genes in Fungi.</title>
        <authorList>
            <consortium name="DOE Joint Genome Institute"/>
            <person name="Mondo S.J."/>
            <person name="Dannebaum R.O."/>
            <person name="Kuo R.C."/>
            <person name="Labutti K."/>
            <person name="Haridas S."/>
            <person name="Kuo A."/>
            <person name="Salamov A."/>
            <person name="Ahrendt S.R."/>
            <person name="Lipzen A."/>
            <person name="Sullivan W."/>
            <person name="Andreopoulos W.B."/>
            <person name="Clum A."/>
            <person name="Lindquist E."/>
            <person name="Daum C."/>
            <person name="Ramamoorthy G.K."/>
            <person name="Gryganskyi A."/>
            <person name="Culley D."/>
            <person name="Magnuson J.K."/>
            <person name="James T.Y."/>
            <person name="O'Malley M.A."/>
            <person name="Stajich J.E."/>
            <person name="Spatafora J.W."/>
            <person name="Visel A."/>
            <person name="Grigoriev I.V."/>
        </authorList>
    </citation>
    <scope>NUCLEOTIDE SEQUENCE [LARGE SCALE GENOMIC DNA]</scope>
    <source>
        <strain evidence="2 3">CBS 931.73</strain>
    </source>
</reference>
<keyword evidence="1" id="KW-0732">Signal</keyword>
<sequence length="119" mass="12563">MRFLTVFVTFAILIGTVLAAPLPLPLEVDVGRTLGSVGKLSCDVVVAPLKVGELVTVDAFVCLDSRAPVPAAIEQAASQVSDQCNILKNSITAKIDAEGLLRVRAFVCLPKVIVYVSLL</sequence>
<name>A0A1Y1YXD6_9FUNG</name>
<comment type="caution">
    <text evidence="2">The sequence shown here is derived from an EMBL/GenBank/DDBJ whole genome shotgun (WGS) entry which is preliminary data.</text>
</comment>
<dbReference type="EMBL" id="MCFE01000058">
    <property type="protein sequence ID" value="ORY02337.1"/>
    <property type="molecule type" value="Genomic_DNA"/>
</dbReference>
<keyword evidence="3" id="KW-1185">Reference proteome</keyword>
<organism evidence="2 3">
    <name type="scientific">Basidiobolus meristosporus CBS 931.73</name>
    <dbReference type="NCBI Taxonomy" id="1314790"/>
    <lineage>
        <taxon>Eukaryota</taxon>
        <taxon>Fungi</taxon>
        <taxon>Fungi incertae sedis</taxon>
        <taxon>Zoopagomycota</taxon>
        <taxon>Entomophthoromycotina</taxon>
        <taxon>Basidiobolomycetes</taxon>
        <taxon>Basidiobolales</taxon>
        <taxon>Basidiobolaceae</taxon>
        <taxon>Basidiobolus</taxon>
    </lineage>
</organism>
<protein>
    <submittedName>
        <fullName evidence="2">Uncharacterized protein</fullName>
    </submittedName>
</protein>
<proteinExistence type="predicted"/>
<evidence type="ECO:0000256" key="1">
    <source>
        <dbReference type="SAM" id="SignalP"/>
    </source>
</evidence>
<evidence type="ECO:0000313" key="3">
    <source>
        <dbReference type="Proteomes" id="UP000193498"/>
    </source>
</evidence>
<evidence type="ECO:0000313" key="2">
    <source>
        <dbReference type="EMBL" id="ORY02337.1"/>
    </source>
</evidence>
<dbReference type="AlphaFoldDB" id="A0A1Y1YXD6"/>
<gene>
    <name evidence="2" type="ORF">K493DRAFT_297979</name>
</gene>
<feature type="chain" id="PRO_5013231564" evidence="1">
    <location>
        <begin position="20"/>
        <end position="119"/>
    </location>
</feature>